<feature type="transmembrane region" description="Helical" evidence="7">
    <location>
        <begin position="158"/>
        <end position="176"/>
    </location>
</feature>
<proteinExistence type="inferred from homology"/>
<evidence type="ECO:0000256" key="5">
    <source>
        <dbReference type="ARBA" id="ARBA00022989"/>
    </source>
</evidence>
<dbReference type="InterPro" id="IPR000515">
    <property type="entry name" value="MetI-like"/>
</dbReference>
<feature type="transmembrane region" description="Helical" evidence="7">
    <location>
        <begin position="93"/>
        <end position="120"/>
    </location>
</feature>
<keyword evidence="6 7" id="KW-0472">Membrane</keyword>
<name>A0A937RJI4_9ACTN</name>
<comment type="caution">
    <text evidence="9">The sequence shown here is derived from an EMBL/GenBank/DDBJ whole genome shotgun (WGS) entry which is preliminary data.</text>
</comment>
<evidence type="ECO:0000256" key="3">
    <source>
        <dbReference type="ARBA" id="ARBA00022475"/>
    </source>
</evidence>
<evidence type="ECO:0000256" key="1">
    <source>
        <dbReference type="ARBA" id="ARBA00004651"/>
    </source>
</evidence>
<feature type="domain" description="ABC transmembrane type-1" evidence="8">
    <location>
        <begin position="94"/>
        <end position="272"/>
    </location>
</feature>
<dbReference type="Pfam" id="PF00528">
    <property type="entry name" value="BPD_transp_1"/>
    <property type="match status" value="1"/>
</dbReference>
<dbReference type="GO" id="GO:0055085">
    <property type="term" value="P:transmembrane transport"/>
    <property type="evidence" value="ECO:0007669"/>
    <property type="project" value="InterPro"/>
</dbReference>
<comment type="subcellular location">
    <subcellularLocation>
        <location evidence="1 7">Cell membrane</location>
        <topology evidence="1 7">Multi-pass membrane protein</topology>
    </subcellularLocation>
</comment>
<feature type="transmembrane region" description="Helical" evidence="7">
    <location>
        <begin position="27"/>
        <end position="48"/>
    </location>
</feature>
<dbReference type="PROSITE" id="PS50928">
    <property type="entry name" value="ABC_TM1"/>
    <property type="match status" value="1"/>
</dbReference>
<reference evidence="9" key="1">
    <citation type="submission" date="2020-12" db="EMBL/GenBank/DDBJ databases">
        <title>Genomic characterization of non-nitrogen-fixing Frankia strains.</title>
        <authorList>
            <person name="Carlos-Shanley C."/>
            <person name="Guerra T."/>
            <person name="Hahn D."/>
        </authorList>
    </citation>
    <scope>NUCLEOTIDE SEQUENCE</scope>
    <source>
        <strain evidence="9">CN6</strain>
    </source>
</reference>
<evidence type="ECO:0000313" key="9">
    <source>
        <dbReference type="EMBL" id="MBL7633423.1"/>
    </source>
</evidence>
<dbReference type="CDD" id="cd06261">
    <property type="entry name" value="TM_PBP2"/>
    <property type="match status" value="1"/>
</dbReference>
<evidence type="ECO:0000313" key="10">
    <source>
        <dbReference type="Proteomes" id="UP000604475"/>
    </source>
</evidence>
<dbReference type="AlphaFoldDB" id="A0A937RJI4"/>
<dbReference type="RefSeq" id="WP_203002209.1">
    <property type="nucleotide sequence ID" value="NZ_JADWYU010000246.1"/>
</dbReference>
<dbReference type="PANTHER" id="PTHR30151">
    <property type="entry name" value="ALKANE SULFONATE ABC TRANSPORTER-RELATED, MEMBRANE SUBUNIT"/>
    <property type="match status" value="1"/>
</dbReference>
<feature type="transmembrane region" description="Helical" evidence="7">
    <location>
        <begin position="132"/>
        <end position="152"/>
    </location>
</feature>
<keyword evidence="4 7" id="KW-0812">Transmembrane</keyword>
<protein>
    <submittedName>
        <fullName evidence="9">ABC transporter permease subunit</fullName>
    </submittedName>
</protein>
<feature type="transmembrane region" description="Helical" evidence="7">
    <location>
        <begin position="209"/>
        <end position="235"/>
    </location>
</feature>
<gene>
    <name evidence="9" type="ORF">I7412_40970</name>
</gene>
<dbReference type="PANTHER" id="PTHR30151:SF20">
    <property type="entry name" value="ABC TRANSPORTER PERMEASE PROTEIN HI_0355-RELATED"/>
    <property type="match status" value="1"/>
</dbReference>
<evidence type="ECO:0000259" key="8">
    <source>
        <dbReference type="PROSITE" id="PS50928"/>
    </source>
</evidence>
<feature type="transmembrane region" description="Helical" evidence="7">
    <location>
        <begin position="255"/>
        <end position="277"/>
    </location>
</feature>
<dbReference type="Proteomes" id="UP000604475">
    <property type="component" value="Unassembled WGS sequence"/>
</dbReference>
<dbReference type="SUPFAM" id="SSF161098">
    <property type="entry name" value="MetI-like"/>
    <property type="match status" value="1"/>
</dbReference>
<keyword evidence="2 7" id="KW-0813">Transport</keyword>
<sequence>MVTAENSISTAPGSIHAAEANRPVPWFVWRTLTQIAIVAVVVVSWEFVPKIGFLARHVRILDPYYISSPTQVWDSLKALLTGDPGTGATVWPYFMVTLLSTVEGTAIGLVLGALAGLVFSNSRRLSEICRPFIVLTNSVPRIALIPISVVLFGPTSTASVVNVIAVVFFVGFFNAFEGGRSVKPAVLENARLLGASSWQVMRTIRLPMVLTWTFAAVPNAISFGLIVSVTTELLAGVRGMGELLQSATTYLQTSMTFAIVVVLSFMGLALYGGAIGLKKIVLRWDE</sequence>
<accession>A0A937RJI4</accession>
<dbReference type="Gene3D" id="1.10.3720.10">
    <property type="entry name" value="MetI-like"/>
    <property type="match status" value="1"/>
</dbReference>
<dbReference type="InterPro" id="IPR035906">
    <property type="entry name" value="MetI-like_sf"/>
</dbReference>
<organism evidence="9 10">
    <name type="scientific">Frankia nepalensis</name>
    <dbReference type="NCBI Taxonomy" id="1836974"/>
    <lineage>
        <taxon>Bacteria</taxon>
        <taxon>Bacillati</taxon>
        <taxon>Actinomycetota</taxon>
        <taxon>Actinomycetes</taxon>
        <taxon>Frankiales</taxon>
        <taxon>Frankiaceae</taxon>
        <taxon>Frankia</taxon>
    </lineage>
</organism>
<evidence type="ECO:0000256" key="6">
    <source>
        <dbReference type="ARBA" id="ARBA00023136"/>
    </source>
</evidence>
<evidence type="ECO:0000256" key="2">
    <source>
        <dbReference type="ARBA" id="ARBA00022448"/>
    </source>
</evidence>
<evidence type="ECO:0000256" key="4">
    <source>
        <dbReference type="ARBA" id="ARBA00022692"/>
    </source>
</evidence>
<dbReference type="EMBL" id="JAEACQ010000382">
    <property type="protein sequence ID" value="MBL7633423.1"/>
    <property type="molecule type" value="Genomic_DNA"/>
</dbReference>
<keyword evidence="5 7" id="KW-1133">Transmembrane helix</keyword>
<comment type="similarity">
    <text evidence="7">Belongs to the binding-protein-dependent transport system permease family.</text>
</comment>
<keyword evidence="10" id="KW-1185">Reference proteome</keyword>
<dbReference type="GO" id="GO:0005886">
    <property type="term" value="C:plasma membrane"/>
    <property type="evidence" value="ECO:0007669"/>
    <property type="project" value="UniProtKB-SubCell"/>
</dbReference>
<keyword evidence="3" id="KW-1003">Cell membrane</keyword>
<evidence type="ECO:0000256" key="7">
    <source>
        <dbReference type="RuleBase" id="RU363032"/>
    </source>
</evidence>